<dbReference type="EMBL" id="LSYV01000052">
    <property type="protein sequence ID" value="KXZ45703.1"/>
    <property type="molecule type" value="Genomic_DNA"/>
</dbReference>
<dbReference type="GO" id="GO:0046513">
    <property type="term" value="P:ceramide biosynthetic process"/>
    <property type="evidence" value="ECO:0007669"/>
    <property type="project" value="TreeGrafter"/>
</dbReference>
<organism evidence="1 2">
    <name type="scientific">Gonium pectorale</name>
    <name type="common">Green alga</name>
    <dbReference type="NCBI Taxonomy" id="33097"/>
    <lineage>
        <taxon>Eukaryota</taxon>
        <taxon>Viridiplantae</taxon>
        <taxon>Chlorophyta</taxon>
        <taxon>core chlorophytes</taxon>
        <taxon>Chlorophyceae</taxon>
        <taxon>CS clade</taxon>
        <taxon>Chlamydomonadales</taxon>
        <taxon>Volvocaceae</taxon>
        <taxon>Gonium</taxon>
    </lineage>
</organism>
<reference evidence="2" key="1">
    <citation type="journal article" date="2016" name="Nat. Commun.">
        <title>The Gonium pectorale genome demonstrates co-option of cell cycle regulation during the evolution of multicellularity.</title>
        <authorList>
            <person name="Hanschen E.R."/>
            <person name="Marriage T.N."/>
            <person name="Ferris P.J."/>
            <person name="Hamaji T."/>
            <person name="Toyoda A."/>
            <person name="Fujiyama A."/>
            <person name="Neme R."/>
            <person name="Noguchi H."/>
            <person name="Minakuchi Y."/>
            <person name="Suzuki M."/>
            <person name="Kawai-Toyooka H."/>
            <person name="Smith D.R."/>
            <person name="Sparks H."/>
            <person name="Anderson J."/>
            <person name="Bakaric R."/>
            <person name="Luria V."/>
            <person name="Karger A."/>
            <person name="Kirschner M.W."/>
            <person name="Durand P.M."/>
            <person name="Michod R.E."/>
            <person name="Nozaki H."/>
            <person name="Olson B.J."/>
        </authorList>
    </citation>
    <scope>NUCLEOTIDE SEQUENCE [LARGE SCALE GENOMIC DNA]</scope>
    <source>
        <strain evidence="2">NIES-2863</strain>
    </source>
</reference>
<dbReference type="PANTHER" id="PTHR12393">
    <property type="entry name" value="SPHINGOMYELIN PHOSPHODIESTERASE RELATED"/>
    <property type="match status" value="1"/>
</dbReference>
<dbReference type="GO" id="GO:0030149">
    <property type="term" value="P:sphingolipid catabolic process"/>
    <property type="evidence" value="ECO:0007669"/>
    <property type="project" value="TreeGrafter"/>
</dbReference>
<dbReference type="GO" id="GO:0005783">
    <property type="term" value="C:endoplasmic reticulum"/>
    <property type="evidence" value="ECO:0007669"/>
    <property type="project" value="TreeGrafter"/>
</dbReference>
<evidence type="ECO:0000313" key="1">
    <source>
        <dbReference type="EMBL" id="KXZ45703.1"/>
    </source>
</evidence>
<comment type="caution">
    <text evidence="1">The sequence shown here is derived from an EMBL/GenBank/DDBJ whole genome shotgun (WGS) entry which is preliminary data.</text>
</comment>
<evidence type="ECO:0008006" key="3">
    <source>
        <dbReference type="Google" id="ProtNLM"/>
    </source>
</evidence>
<protein>
    <recommendedName>
        <fullName evidence="3">F-box domain-containing protein</fullName>
    </recommendedName>
</protein>
<dbReference type="GO" id="GO:0016020">
    <property type="term" value="C:membrane"/>
    <property type="evidence" value="ECO:0007669"/>
    <property type="project" value="TreeGrafter"/>
</dbReference>
<dbReference type="Gene3D" id="1.25.40.20">
    <property type="entry name" value="Ankyrin repeat-containing domain"/>
    <property type="match status" value="2"/>
</dbReference>
<dbReference type="GO" id="GO:0071944">
    <property type="term" value="C:cell periphery"/>
    <property type="evidence" value="ECO:0007669"/>
    <property type="project" value="TreeGrafter"/>
</dbReference>
<dbReference type="InterPro" id="IPR036770">
    <property type="entry name" value="Ankyrin_rpt-contain_sf"/>
</dbReference>
<dbReference type="OrthoDB" id="10677911at2759"/>
<name>A0A150G7G0_GONPE</name>
<gene>
    <name evidence="1" type="ORF">GPECTOR_51g688</name>
</gene>
<dbReference type="GO" id="GO:0004620">
    <property type="term" value="F:phospholipase activity"/>
    <property type="evidence" value="ECO:0007669"/>
    <property type="project" value="TreeGrafter"/>
</dbReference>
<accession>A0A150G7G0</accession>
<dbReference type="AlphaFoldDB" id="A0A150G7G0"/>
<dbReference type="PANTHER" id="PTHR12393:SF6">
    <property type="entry name" value="SPHINGOMYELIN PHOSPHODIESTERASE 2"/>
    <property type="match status" value="1"/>
</dbReference>
<proteinExistence type="predicted"/>
<dbReference type="Proteomes" id="UP000075714">
    <property type="component" value="Unassembled WGS sequence"/>
</dbReference>
<keyword evidence="2" id="KW-1185">Reference proteome</keyword>
<sequence>MACVFPQLPPELAEKIVVCLDPNEMPSFRLVNKAAAEQFRSPQHTTFRLSRPVPPHAFASHWLAPGATRGMNLWRRRHLLRVTAASGVVANLEVAVQAAGCMPTYEVFEAAAAAGKLDSCQWLLDQNCPKTRGKSEGSGLLDVAAERGHWHVCEWLRGLGIAWSSGGAGAAARGGHVGLMEWLLARRPQLDVRLSSQEEAKDLFAGVAHGCDLPTLQRMWERWRELDDGIKRESLAAAAGSPTPDWVDKVEWLEAQGCRRSVLAGACAARTSDAAARLAWLQERGYRLDVTALEAAAGTGGAAALRYLLAEAGVSVSGQKQENIMYTVCEGGRLEALRELHAAGWPLNNARCALCAARLGHLHVLAWLEETLGAGALGIGRGIFTAAARYSGSVEVLAWLVDRGCEWGPYDINAAAKSGCEEAVEWLVARAGAVEIAGSPFMDPCRNGDLAMARLLRRLGVPWGPDGEAVSDAARDAPLPMLRWLLEEGCPVGDYGAARAAAQERNSGRAEALELLWAHWQAQQEAGAVVA</sequence>
<evidence type="ECO:0000313" key="2">
    <source>
        <dbReference type="Proteomes" id="UP000075714"/>
    </source>
</evidence>
<dbReference type="SUPFAM" id="SSF48403">
    <property type="entry name" value="Ankyrin repeat"/>
    <property type="match status" value="1"/>
</dbReference>